<proteinExistence type="inferred from homology"/>
<gene>
    <name evidence="3" type="ORF">AGRA3207_002284</name>
</gene>
<evidence type="ECO:0000259" key="2">
    <source>
        <dbReference type="Pfam" id="PF00501"/>
    </source>
</evidence>
<evidence type="ECO:0000313" key="4">
    <source>
        <dbReference type="Proteomes" id="UP001049518"/>
    </source>
</evidence>
<evidence type="ECO:0000256" key="1">
    <source>
        <dbReference type="ARBA" id="ARBA00006432"/>
    </source>
</evidence>
<dbReference type="InterPro" id="IPR000873">
    <property type="entry name" value="AMP-dep_synth/lig_dom"/>
</dbReference>
<name>A0ABX8QVH1_9ACTN</name>
<dbReference type="Pfam" id="PF00501">
    <property type="entry name" value="AMP-binding"/>
    <property type="match status" value="1"/>
</dbReference>
<dbReference type="SUPFAM" id="SSF56801">
    <property type="entry name" value="Acetyl-CoA synthetase-like"/>
    <property type="match status" value="1"/>
</dbReference>
<keyword evidence="4" id="KW-1185">Reference proteome</keyword>
<dbReference type="PANTHER" id="PTHR22754">
    <property type="entry name" value="DISCO-INTERACTING PROTEIN 2 DIP2 -RELATED"/>
    <property type="match status" value="1"/>
</dbReference>
<dbReference type="Gene3D" id="3.30.300.30">
    <property type="match status" value="1"/>
</dbReference>
<comment type="similarity">
    <text evidence="1">Belongs to the ATP-dependent AMP-binding enzyme family.</text>
</comment>
<dbReference type="PANTHER" id="PTHR22754:SF32">
    <property type="entry name" value="DISCO-INTERACTING PROTEIN 2"/>
    <property type="match status" value="1"/>
</dbReference>
<reference evidence="3" key="1">
    <citation type="submission" date="2020-07" db="EMBL/GenBank/DDBJ databases">
        <authorList>
            <person name="Tarantini F.S."/>
            <person name="Hong K.W."/>
            <person name="Chan K.G."/>
        </authorList>
    </citation>
    <scope>NUCLEOTIDE SEQUENCE</scope>
    <source>
        <strain evidence="3">32-07</strain>
    </source>
</reference>
<dbReference type="RefSeq" id="WP_231334582.1">
    <property type="nucleotide sequence ID" value="NZ_CP059572.1"/>
</dbReference>
<dbReference type="InterPro" id="IPR042099">
    <property type="entry name" value="ANL_N_sf"/>
</dbReference>
<dbReference type="Gene3D" id="3.40.50.12780">
    <property type="entry name" value="N-terminal domain of ligase-like"/>
    <property type="match status" value="1"/>
</dbReference>
<feature type="domain" description="AMP-dependent synthetase/ligase" evidence="2">
    <location>
        <begin position="26"/>
        <end position="388"/>
    </location>
</feature>
<evidence type="ECO:0000313" key="3">
    <source>
        <dbReference type="EMBL" id="QXJ21432.1"/>
    </source>
</evidence>
<dbReference type="Proteomes" id="UP001049518">
    <property type="component" value="Chromosome"/>
</dbReference>
<sequence>MDSLWDHVLGARHGRLHCWTGQGFVTAGWDEVAADARAMAGGLRRLGVRPGVHVAAVLTNSPQAVRGVLAVWLAGGTVVSLPVPARGMSPDEYAGQIATLVELVGSPLLLTDGETAGTIPEKVRARVRATAWDSVGAGTVPARPPGDDEPAFVQFSSGSTDRPKGCVLTPRAIAAQLGMIREMTGAVPGRETVVSWLPLSHDMGMFGCLMFPWAFDMPLVLSTPQRFGFGPRSWFADLAEFGGTMTAGTNTALRLAARAQRGRPLARRLAVRTAIVGAERVEREALLAAVDAFGPSGLALRDLVPAYGMAEATLAVSATAPGAEPRFLPVDGIELADGKVVPADPDAPAASWLVGCGTPCPGVEVAAPPDGTVDELVLRSPSLADGYHGDPGLTRSRFTADGFRTGDLGFRHDGELFPVGRLDDVISVGGRNVNTREIELAVDGLAPIRPGCSAVLDVGRLVLVTELRKHGADLRAVAGAAGAVAMAKAGIALHECVFLSRGAVPKTPSGKIQRYRARQLLLAEELPTIATISLDSTA</sequence>
<organism evidence="3 4">
    <name type="scientific">Actinomadura graeca</name>
    <dbReference type="NCBI Taxonomy" id="2750812"/>
    <lineage>
        <taxon>Bacteria</taxon>
        <taxon>Bacillati</taxon>
        <taxon>Actinomycetota</taxon>
        <taxon>Actinomycetes</taxon>
        <taxon>Streptosporangiales</taxon>
        <taxon>Thermomonosporaceae</taxon>
        <taxon>Actinomadura</taxon>
    </lineage>
</organism>
<protein>
    <submittedName>
        <fullName evidence="3">AMP-binding protein</fullName>
    </submittedName>
</protein>
<dbReference type="EMBL" id="CP059572">
    <property type="protein sequence ID" value="QXJ21432.1"/>
    <property type="molecule type" value="Genomic_DNA"/>
</dbReference>
<accession>A0ABX8QVH1</accession>
<dbReference type="InterPro" id="IPR045851">
    <property type="entry name" value="AMP-bd_C_sf"/>
</dbReference>